<keyword evidence="3" id="KW-1185">Reference proteome</keyword>
<evidence type="ECO:0000313" key="3">
    <source>
        <dbReference type="Proteomes" id="UP001221208"/>
    </source>
</evidence>
<sequence length="269" mass="28805">MMSKLSLAFYLCAACGPALADELADAQKLWDNKEFVRAFQGFSALAKAGHSAAQLQLGEMYGFGEGTPEDAGKAADWLNLAAAAGNREAPLALALVRERAARKNEIDYYVAHFDGAAVSYASHACVRPVIPAVSTSNGDIQATNAAVGAWRDCYGRFAAALNGAMPVTNTIPAGLLKLMNNDEFVRAGARISTTYARIAAEAQQIADQIVAENAAWKRATDAYVEKNNQELHSRLGQEAAVYERNQRDAAEGRLIHQAKENAAKKTSGR</sequence>
<dbReference type="InterPro" id="IPR011990">
    <property type="entry name" value="TPR-like_helical_dom_sf"/>
</dbReference>
<feature type="signal peptide" evidence="1">
    <location>
        <begin position="1"/>
        <end position="20"/>
    </location>
</feature>
<name>A0ABT5JWY5_9BURK</name>
<dbReference type="Gene3D" id="1.25.40.10">
    <property type="entry name" value="Tetratricopeptide repeat domain"/>
    <property type="match status" value="1"/>
</dbReference>
<evidence type="ECO:0008006" key="4">
    <source>
        <dbReference type="Google" id="ProtNLM"/>
    </source>
</evidence>
<reference evidence="2 3" key="1">
    <citation type="submission" date="2022-10" db="EMBL/GenBank/DDBJ databases">
        <title>Janthinobacterium sp. hw3 Genome sequencing.</title>
        <authorList>
            <person name="Park S."/>
        </authorList>
    </citation>
    <scope>NUCLEOTIDE SEQUENCE [LARGE SCALE GENOMIC DNA]</scope>
    <source>
        <strain evidence="3">hw3</strain>
    </source>
</reference>
<accession>A0ABT5JWY5</accession>
<gene>
    <name evidence="2" type="ORF">OIK44_06585</name>
</gene>
<feature type="chain" id="PRO_5045957980" description="Sel1 repeat family protein" evidence="1">
    <location>
        <begin position="21"/>
        <end position="269"/>
    </location>
</feature>
<comment type="caution">
    <text evidence="2">The sequence shown here is derived from an EMBL/GenBank/DDBJ whole genome shotgun (WGS) entry which is preliminary data.</text>
</comment>
<evidence type="ECO:0000313" key="2">
    <source>
        <dbReference type="EMBL" id="MDC8757253.1"/>
    </source>
</evidence>
<dbReference type="InterPro" id="IPR006597">
    <property type="entry name" value="Sel1-like"/>
</dbReference>
<keyword evidence="1" id="KW-0732">Signal</keyword>
<dbReference type="Proteomes" id="UP001221208">
    <property type="component" value="Unassembled WGS sequence"/>
</dbReference>
<organism evidence="2 3">
    <name type="scientific">Janthinobacterium fluminis</name>
    <dbReference type="NCBI Taxonomy" id="2987524"/>
    <lineage>
        <taxon>Bacteria</taxon>
        <taxon>Pseudomonadati</taxon>
        <taxon>Pseudomonadota</taxon>
        <taxon>Betaproteobacteria</taxon>
        <taxon>Burkholderiales</taxon>
        <taxon>Oxalobacteraceae</taxon>
        <taxon>Janthinobacterium</taxon>
    </lineage>
</organism>
<dbReference type="SMART" id="SM00671">
    <property type="entry name" value="SEL1"/>
    <property type="match status" value="1"/>
</dbReference>
<dbReference type="EMBL" id="JAQQXR010000002">
    <property type="protein sequence ID" value="MDC8757253.1"/>
    <property type="molecule type" value="Genomic_DNA"/>
</dbReference>
<proteinExistence type="predicted"/>
<evidence type="ECO:0000256" key="1">
    <source>
        <dbReference type="SAM" id="SignalP"/>
    </source>
</evidence>
<dbReference type="SUPFAM" id="SSF81901">
    <property type="entry name" value="HCP-like"/>
    <property type="match status" value="1"/>
</dbReference>
<protein>
    <recommendedName>
        <fullName evidence="4">Sel1 repeat family protein</fullName>
    </recommendedName>
</protein>
<dbReference type="RefSeq" id="WP_273669935.1">
    <property type="nucleotide sequence ID" value="NZ_JAQQXR010000002.1"/>
</dbReference>
<dbReference type="Pfam" id="PF08238">
    <property type="entry name" value="Sel1"/>
    <property type="match status" value="1"/>
</dbReference>